<dbReference type="CDD" id="cd03425">
    <property type="entry name" value="NUDIX_MutT_NudA_like"/>
    <property type="match status" value="1"/>
</dbReference>
<dbReference type="EC" id="3.6.1.55" evidence="11"/>
<evidence type="ECO:0000256" key="11">
    <source>
        <dbReference type="ARBA" id="ARBA00038905"/>
    </source>
</evidence>
<dbReference type="InterPro" id="IPR020084">
    <property type="entry name" value="NUDIX_hydrolase_CS"/>
</dbReference>
<proteinExistence type="inferred from homology"/>
<comment type="similarity">
    <text evidence="2 12">Belongs to the Nudix hydrolase family.</text>
</comment>
<keyword evidence="15" id="KW-1185">Reference proteome</keyword>
<keyword evidence="5" id="KW-0479">Metal-binding</keyword>
<evidence type="ECO:0000256" key="1">
    <source>
        <dbReference type="ARBA" id="ARBA00001946"/>
    </source>
</evidence>
<keyword evidence="6" id="KW-0227">DNA damage</keyword>
<dbReference type="PANTHER" id="PTHR47707">
    <property type="entry name" value="8-OXO-DGTP DIPHOSPHATASE"/>
    <property type="match status" value="1"/>
</dbReference>
<dbReference type="PROSITE" id="PS51462">
    <property type="entry name" value="NUDIX"/>
    <property type="match status" value="1"/>
</dbReference>
<dbReference type="Pfam" id="PF00293">
    <property type="entry name" value="NUDIX"/>
    <property type="match status" value="1"/>
</dbReference>
<comment type="cofactor">
    <cofactor evidence="1">
        <name>Mg(2+)</name>
        <dbReference type="ChEBI" id="CHEBI:18420"/>
    </cofactor>
</comment>
<dbReference type="PROSITE" id="PS00893">
    <property type="entry name" value="NUDIX_BOX"/>
    <property type="match status" value="1"/>
</dbReference>
<name>A0ABU4BQN2_RHOGO</name>
<evidence type="ECO:0000256" key="12">
    <source>
        <dbReference type="RuleBase" id="RU003476"/>
    </source>
</evidence>
<evidence type="ECO:0000256" key="4">
    <source>
        <dbReference type="ARBA" id="ARBA00022705"/>
    </source>
</evidence>
<evidence type="ECO:0000256" key="5">
    <source>
        <dbReference type="ARBA" id="ARBA00022723"/>
    </source>
</evidence>
<dbReference type="InterPro" id="IPR020476">
    <property type="entry name" value="Nudix_hydrolase"/>
</dbReference>
<dbReference type="InterPro" id="IPR047127">
    <property type="entry name" value="MutT-like"/>
</dbReference>
<keyword evidence="9" id="KW-0234">DNA repair</keyword>
<keyword evidence="8" id="KW-0460">Magnesium</keyword>
<dbReference type="Proteomes" id="UP001185927">
    <property type="component" value="Unassembled WGS sequence"/>
</dbReference>
<dbReference type="InterPro" id="IPR015797">
    <property type="entry name" value="NUDIX_hydrolase-like_dom_sf"/>
</dbReference>
<dbReference type="Gene3D" id="3.90.79.10">
    <property type="entry name" value="Nucleoside Triphosphate Pyrophosphohydrolase"/>
    <property type="match status" value="1"/>
</dbReference>
<sequence length="147" mass="16222">MSDEAARAGGAADEYEIVAGAIFRDGRLLLAQRIRPPELAGMWELPGGKVEAFETPQHALERELAEELGVVVRCGRRIGVDVALGRGRVLRAYRVDILAGEPAALDHAQLAWVDADDLEKFDMVVNDQAWIPDLLTELRRLRLPEPS</sequence>
<dbReference type="PRINTS" id="PR00502">
    <property type="entry name" value="NUDIXFAMILY"/>
</dbReference>
<dbReference type="RefSeq" id="WP_045069456.1">
    <property type="nucleotide sequence ID" value="NZ_CP180408.1"/>
</dbReference>
<dbReference type="SUPFAM" id="SSF55811">
    <property type="entry name" value="Nudix"/>
    <property type="match status" value="1"/>
</dbReference>
<keyword evidence="7 12" id="KW-0378">Hydrolase</keyword>
<evidence type="ECO:0000256" key="3">
    <source>
        <dbReference type="ARBA" id="ARBA00022457"/>
    </source>
</evidence>
<accession>A0ABU4BQN2</accession>
<feature type="domain" description="Nudix hydrolase" evidence="13">
    <location>
        <begin position="13"/>
        <end position="136"/>
    </location>
</feature>
<protein>
    <recommendedName>
        <fullName evidence="11">8-oxo-dGTP diphosphatase</fullName>
        <ecNumber evidence="11">3.6.1.55</ecNumber>
    </recommendedName>
</protein>
<evidence type="ECO:0000256" key="10">
    <source>
        <dbReference type="ARBA" id="ARBA00035861"/>
    </source>
</evidence>
<evidence type="ECO:0000313" key="14">
    <source>
        <dbReference type="EMBL" id="MDV6266381.1"/>
    </source>
</evidence>
<evidence type="ECO:0000256" key="6">
    <source>
        <dbReference type="ARBA" id="ARBA00022763"/>
    </source>
</evidence>
<dbReference type="EMBL" id="JAWLKB010000002">
    <property type="protein sequence ID" value="MDV6266381.1"/>
    <property type="molecule type" value="Genomic_DNA"/>
</dbReference>
<dbReference type="InterPro" id="IPR000086">
    <property type="entry name" value="NUDIX_hydrolase_dom"/>
</dbReference>
<evidence type="ECO:0000256" key="7">
    <source>
        <dbReference type="ARBA" id="ARBA00022801"/>
    </source>
</evidence>
<comment type="caution">
    <text evidence="14">The sequence shown here is derived from an EMBL/GenBank/DDBJ whole genome shotgun (WGS) entry which is preliminary data.</text>
</comment>
<evidence type="ECO:0000256" key="8">
    <source>
        <dbReference type="ARBA" id="ARBA00022842"/>
    </source>
</evidence>
<evidence type="ECO:0000259" key="13">
    <source>
        <dbReference type="PROSITE" id="PS51462"/>
    </source>
</evidence>
<evidence type="ECO:0000313" key="15">
    <source>
        <dbReference type="Proteomes" id="UP001185927"/>
    </source>
</evidence>
<dbReference type="GO" id="GO:0016787">
    <property type="term" value="F:hydrolase activity"/>
    <property type="evidence" value="ECO:0007669"/>
    <property type="project" value="UniProtKB-KW"/>
</dbReference>
<keyword evidence="4" id="KW-0235">DNA replication</keyword>
<evidence type="ECO:0000256" key="2">
    <source>
        <dbReference type="ARBA" id="ARBA00005582"/>
    </source>
</evidence>
<dbReference type="PANTHER" id="PTHR47707:SF1">
    <property type="entry name" value="NUDIX HYDROLASE FAMILY PROTEIN"/>
    <property type="match status" value="1"/>
</dbReference>
<reference evidence="14 15" key="1">
    <citation type="submission" date="2023-10" db="EMBL/GenBank/DDBJ databases">
        <title>Development of a sustainable strategy for remediation of hydrocarbon-contaminated territories based on the waste exchange concept.</title>
        <authorList>
            <person name="Krivoruchko A."/>
        </authorList>
    </citation>
    <scope>NUCLEOTIDE SEQUENCE [LARGE SCALE GENOMIC DNA]</scope>
    <source>
        <strain evidence="14 15">IEGM 1203</strain>
    </source>
</reference>
<comment type="catalytic activity">
    <reaction evidence="10">
        <text>8-oxo-dGTP + H2O = 8-oxo-dGMP + diphosphate + H(+)</text>
        <dbReference type="Rhea" id="RHEA:31575"/>
        <dbReference type="ChEBI" id="CHEBI:15377"/>
        <dbReference type="ChEBI" id="CHEBI:15378"/>
        <dbReference type="ChEBI" id="CHEBI:33019"/>
        <dbReference type="ChEBI" id="CHEBI:63224"/>
        <dbReference type="ChEBI" id="CHEBI:77896"/>
        <dbReference type="EC" id="3.6.1.55"/>
    </reaction>
</comment>
<gene>
    <name evidence="14" type="ORF">R3Q16_07185</name>
</gene>
<evidence type="ECO:0000256" key="9">
    <source>
        <dbReference type="ARBA" id="ARBA00023204"/>
    </source>
</evidence>
<organism evidence="14 15">
    <name type="scientific">Rhodococcus globerulus</name>
    <dbReference type="NCBI Taxonomy" id="33008"/>
    <lineage>
        <taxon>Bacteria</taxon>
        <taxon>Bacillati</taxon>
        <taxon>Actinomycetota</taxon>
        <taxon>Actinomycetes</taxon>
        <taxon>Mycobacteriales</taxon>
        <taxon>Nocardiaceae</taxon>
        <taxon>Rhodococcus</taxon>
    </lineage>
</organism>
<keyword evidence="3" id="KW-0515">Mutator protein</keyword>